<evidence type="ECO:0000259" key="2">
    <source>
        <dbReference type="PROSITE" id="PS50240"/>
    </source>
</evidence>
<name>A0A914Y183_9BILA</name>
<dbReference type="InterPro" id="IPR001254">
    <property type="entry name" value="Trypsin_dom"/>
</dbReference>
<dbReference type="Gene3D" id="2.40.10.10">
    <property type="entry name" value="Trypsin-like serine proteases"/>
    <property type="match status" value="2"/>
</dbReference>
<keyword evidence="3" id="KW-1185">Reference proteome</keyword>
<dbReference type="PANTHER" id="PTHR24253">
    <property type="entry name" value="TRANSMEMBRANE PROTEASE SERINE"/>
    <property type="match status" value="1"/>
</dbReference>
<evidence type="ECO:0000313" key="3">
    <source>
        <dbReference type="Proteomes" id="UP000887577"/>
    </source>
</evidence>
<dbReference type="SUPFAM" id="SSF50494">
    <property type="entry name" value="Trypsin-like serine proteases"/>
    <property type="match status" value="2"/>
</dbReference>
<protein>
    <submittedName>
        <fullName evidence="4">Peptidase S1 domain-containing protein</fullName>
    </submittedName>
</protein>
<dbReference type="InterPro" id="IPR018114">
    <property type="entry name" value="TRYPSIN_HIS"/>
</dbReference>
<evidence type="ECO:0000313" key="4">
    <source>
        <dbReference type="WBParaSite" id="PSU_v2.g12983.t1"/>
    </source>
</evidence>
<keyword evidence="1" id="KW-1015">Disulfide bond</keyword>
<dbReference type="PRINTS" id="PR00722">
    <property type="entry name" value="CHYMOTRYPSIN"/>
</dbReference>
<dbReference type="GO" id="GO:0006508">
    <property type="term" value="P:proteolysis"/>
    <property type="evidence" value="ECO:0007669"/>
    <property type="project" value="InterPro"/>
</dbReference>
<dbReference type="GO" id="GO:0004252">
    <property type="term" value="F:serine-type endopeptidase activity"/>
    <property type="evidence" value="ECO:0007669"/>
    <property type="project" value="InterPro"/>
</dbReference>
<dbReference type="Proteomes" id="UP000887577">
    <property type="component" value="Unplaced"/>
</dbReference>
<reference evidence="4" key="1">
    <citation type="submission" date="2022-11" db="UniProtKB">
        <authorList>
            <consortium name="WormBaseParasite"/>
        </authorList>
    </citation>
    <scope>IDENTIFICATION</scope>
</reference>
<dbReference type="PROSITE" id="PS00134">
    <property type="entry name" value="TRYPSIN_HIS"/>
    <property type="match status" value="1"/>
</dbReference>
<dbReference type="Pfam" id="PF00089">
    <property type="entry name" value="Trypsin"/>
    <property type="match status" value="2"/>
</dbReference>
<evidence type="ECO:0000256" key="1">
    <source>
        <dbReference type="ARBA" id="ARBA00023157"/>
    </source>
</evidence>
<dbReference type="InterPro" id="IPR001314">
    <property type="entry name" value="Peptidase_S1A"/>
</dbReference>
<dbReference type="InterPro" id="IPR043504">
    <property type="entry name" value="Peptidase_S1_PA_chymotrypsin"/>
</dbReference>
<dbReference type="AlphaFoldDB" id="A0A914Y183"/>
<organism evidence="3 4">
    <name type="scientific">Panagrolaimus superbus</name>
    <dbReference type="NCBI Taxonomy" id="310955"/>
    <lineage>
        <taxon>Eukaryota</taxon>
        <taxon>Metazoa</taxon>
        <taxon>Ecdysozoa</taxon>
        <taxon>Nematoda</taxon>
        <taxon>Chromadorea</taxon>
        <taxon>Rhabditida</taxon>
        <taxon>Tylenchina</taxon>
        <taxon>Panagrolaimomorpha</taxon>
        <taxon>Panagrolaimoidea</taxon>
        <taxon>Panagrolaimidae</taxon>
        <taxon>Panagrolaimus</taxon>
    </lineage>
</organism>
<proteinExistence type="predicted"/>
<feature type="domain" description="Peptidase S1" evidence="2">
    <location>
        <begin position="1"/>
        <end position="169"/>
    </location>
</feature>
<dbReference type="WBParaSite" id="PSU_v2.g12983.t1">
    <property type="protein sequence ID" value="PSU_v2.g12983.t1"/>
    <property type="gene ID" value="PSU_v2.g12983"/>
</dbReference>
<dbReference type="PROSITE" id="PS50240">
    <property type="entry name" value="TRYPSIN_DOM"/>
    <property type="match status" value="1"/>
</dbReference>
<dbReference type="InterPro" id="IPR009003">
    <property type="entry name" value="Peptidase_S1_PA"/>
</dbReference>
<dbReference type="PANTHER" id="PTHR24253:SF153">
    <property type="entry name" value="SERINE PROTEASE HEPSIN"/>
    <property type="match status" value="1"/>
</dbReference>
<accession>A0A914Y183</accession>
<sequence>MREYDSDESDWSKKQETFGNHNLALIRIKPIEFSTHIRPICLTNYESILEGSSVTVIGSGLNWGLFNLNEGGEPRKAEITVRHSSKCNFTNGKENKTLCAGNNFVGLRDGDEGAPLLAFYQSRFYLIGIVTLEREELTNPFFQGEYPILFTRIAAYCKTFLQYHSNVECSNNVIPIEATTKHGYSCGAVSESRTRKRAIGENLNLLQPWYCKIKNENDFEICGATLISFKYVLSAAHCFNLGGESFKNYTIHCGIDLKATAKISKVTKSTEFKQEMLENDIAVIELETEIGFNGKVGAACLIEDDKITVENINDFLIAVGSDNGEMSTVKSIRLHTSKSTNCEAE</sequence>